<keyword evidence="2" id="KW-1185">Reference proteome</keyword>
<sequence>MLQEQAHQLRPYPICSQHHHRANYDTRHPPSYTSIRNPIRRLVHRLLTLSVAGRHSVKEKVTLDDLFLLHSIDGGVSVDVPWHVAKFLCDKAKGSKRKSPIVGAHLIGKIASYYGLMTLGSLMNVKLGPETSSMSVAKLVDLGICRYNGLGIGEMVVEIPEIVGDDDVGAGQAEIRGVGRHPNISNANSLRAMDERLGEIVNDIDELTYVVSGMSEQYDQFYGEFGQWQTERERFISWNTDHLSRLQAHHHIDHTCYDGTRYSYVPNIPGLGVQHGVNFMSATPGYSTAPSPSASQFGMFGDAQPSLSCKSG</sequence>
<comment type="caution">
    <text evidence="1">The sequence shown here is derived from an EMBL/GenBank/DDBJ whole genome shotgun (WGS) entry which is preliminary data.</text>
</comment>
<accession>A0ABQ5A4M6</accession>
<protein>
    <submittedName>
        <fullName evidence="1">Uncharacterized protein</fullName>
    </submittedName>
</protein>
<reference evidence="1" key="2">
    <citation type="submission" date="2022-01" db="EMBL/GenBank/DDBJ databases">
        <authorList>
            <person name="Yamashiro T."/>
            <person name="Shiraishi A."/>
            <person name="Satake H."/>
            <person name="Nakayama K."/>
        </authorList>
    </citation>
    <scope>NUCLEOTIDE SEQUENCE</scope>
</reference>
<proteinExistence type="predicted"/>
<dbReference type="Proteomes" id="UP001151760">
    <property type="component" value="Unassembled WGS sequence"/>
</dbReference>
<evidence type="ECO:0000313" key="2">
    <source>
        <dbReference type="Proteomes" id="UP001151760"/>
    </source>
</evidence>
<reference evidence="1" key="1">
    <citation type="journal article" date="2022" name="Int. J. Mol. Sci.">
        <title>Draft Genome of Tanacetum Coccineum: Genomic Comparison of Closely Related Tanacetum-Family Plants.</title>
        <authorList>
            <person name="Yamashiro T."/>
            <person name="Shiraishi A."/>
            <person name="Nakayama K."/>
            <person name="Satake H."/>
        </authorList>
    </citation>
    <scope>NUCLEOTIDE SEQUENCE</scope>
</reference>
<gene>
    <name evidence="1" type="ORF">Tco_0803001</name>
</gene>
<evidence type="ECO:0000313" key="1">
    <source>
        <dbReference type="EMBL" id="GJS96033.1"/>
    </source>
</evidence>
<dbReference type="EMBL" id="BQNB010011856">
    <property type="protein sequence ID" value="GJS96033.1"/>
    <property type="molecule type" value="Genomic_DNA"/>
</dbReference>
<organism evidence="1 2">
    <name type="scientific">Tanacetum coccineum</name>
    <dbReference type="NCBI Taxonomy" id="301880"/>
    <lineage>
        <taxon>Eukaryota</taxon>
        <taxon>Viridiplantae</taxon>
        <taxon>Streptophyta</taxon>
        <taxon>Embryophyta</taxon>
        <taxon>Tracheophyta</taxon>
        <taxon>Spermatophyta</taxon>
        <taxon>Magnoliopsida</taxon>
        <taxon>eudicotyledons</taxon>
        <taxon>Gunneridae</taxon>
        <taxon>Pentapetalae</taxon>
        <taxon>asterids</taxon>
        <taxon>campanulids</taxon>
        <taxon>Asterales</taxon>
        <taxon>Asteraceae</taxon>
        <taxon>Asteroideae</taxon>
        <taxon>Anthemideae</taxon>
        <taxon>Anthemidinae</taxon>
        <taxon>Tanacetum</taxon>
    </lineage>
</organism>
<name>A0ABQ5A4M6_9ASTR</name>